<dbReference type="SUPFAM" id="SSF103473">
    <property type="entry name" value="MFS general substrate transporter"/>
    <property type="match status" value="1"/>
</dbReference>
<feature type="transmembrane region" description="Helical" evidence="5">
    <location>
        <begin position="346"/>
        <end position="369"/>
    </location>
</feature>
<evidence type="ECO:0000256" key="4">
    <source>
        <dbReference type="ARBA" id="ARBA00023136"/>
    </source>
</evidence>
<feature type="transmembrane region" description="Helical" evidence="5">
    <location>
        <begin position="162"/>
        <end position="181"/>
    </location>
</feature>
<evidence type="ECO:0000256" key="3">
    <source>
        <dbReference type="ARBA" id="ARBA00022989"/>
    </source>
</evidence>
<dbReference type="InterPro" id="IPR003663">
    <property type="entry name" value="Sugar/inositol_transpt"/>
</dbReference>
<evidence type="ECO:0000259" key="6">
    <source>
        <dbReference type="PROSITE" id="PS50850"/>
    </source>
</evidence>
<sequence>MGVGSNCLEFDLSGFAQGIAIGWPSPSLPLLQSQDTPLGGQPMTEEGSSWVASIICLSALLATPVFTFIADKFSRKLTGYLVGVPIVIGWALILFAETEMTLHVARFFIGLGCGASLALCPLYVTEISENSIRGSLGTVLIFFTNGGVLFSFIVGSYVPYHIFNYVCFSVPVLYLTTFFFMPESPVYLMSQGRIEDARKSLRWLRGGQVPEIEHEIAKIAESINNNDQEKNNISITNLFSSKGTIKAMNKPFVFKKGIRTTVGIWHSSHSQDVLSEVKEGFGNQINLCRDRALNPGPPAQNSDTLPLNHQLSGSNLSPNLCTILTGSFLLIGVLIATFLIDKAGRKVLMIISDLIMFLCMAVLGGYFYLKNMGVDVENYGWVPVVSLSLHVFSLSLGVGTVPYVVIAEIFLPKYRGLGMTLSICTLWLWAFLVSKFFKDLCYTLGDHGCFWLFASVCLMGAVFIYFFVPETKNRSLQSILRELNGEDYDSVKLKVSNSYENVIKSV</sequence>
<organism evidence="7">
    <name type="scientific">Timema californicum</name>
    <name type="common">California timema</name>
    <name type="synonym">Walking stick</name>
    <dbReference type="NCBI Taxonomy" id="61474"/>
    <lineage>
        <taxon>Eukaryota</taxon>
        <taxon>Metazoa</taxon>
        <taxon>Ecdysozoa</taxon>
        <taxon>Arthropoda</taxon>
        <taxon>Hexapoda</taxon>
        <taxon>Insecta</taxon>
        <taxon>Pterygota</taxon>
        <taxon>Neoptera</taxon>
        <taxon>Polyneoptera</taxon>
        <taxon>Phasmatodea</taxon>
        <taxon>Timematodea</taxon>
        <taxon>Timematoidea</taxon>
        <taxon>Timematidae</taxon>
        <taxon>Timema</taxon>
    </lineage>
</organism>
<dbReference type="PANTHER" id="PTHR48021:SF1">
    <property type="entry name" value="GH07001P-RELATED"/>
    <property type="match status" value="1"/>
</dbReference>
<dbReference type="GO" id="GO:0016020">
    <property type="term" value="C:membrane"/>
    <property type="evidence" value="ECO:0007669"/>
    <property type="project" value="UniProtKB-SubCell"/>
</dbReference>
<feature type="transmembrane region" description="Helical" evidence="5">
    <location>
        <begin position="449"/>
        <end position="468"/>
    </location>
</feature>
<dbReference type="PROSITE" id="PS00217">
    <property type="entry name" value="SUGAR_TRANSPORT_2"/>
    <property type="match status" value="1"/>
</dbReference>
<dbReference type="InterPro" id="IPR020846">
    <property type="entry name" value="MFS_dom"/>
</dbReference>
<proteinExistence type="predicted"/>
<gene>
    <name evidence="7" type="ORF">TCMB3V08_LOCUS6148</name>
</gene>
<feature type="transmembrane region" description="Helical" evidence="5">
    <location>
        <begin position="136"/>
        <end position="156"/>
    </location>
</feature>
<dbReference type="Gene3D" id="1.20.1250.20">
    <property type="entry name" value="MFS general substrate transporter like domains"/>
    <property type="match status" value="2"/>
</dbReference>
<dbReference type="EMBL" id="OE181666">
    <property type="protein sequence ID" value="CAD7573511.1"/>
    <property type="molecule type" value="Genomic_DNA"/>
</dbReference>
<dbReference type="InterPro" id="IPR005828">
    <property type="entry name" value="MFS_sugar_transport-like"/>
</dbReference>
<evidence type="ECO:0000256" key="1">
    <source>
        <dbReference type="ARBA" id="ARBA00004141"/>
    </source>
</evidence>
<evidence type="ECO:0000313" key="7">
    <source>
        <dbReference type="EMBL" id="CAD7573511.1"/>
    </source>
</evidence>
<keyword evidence="2 5" id="KW-0812">Transmembrane</keyword>
<dbReference type="InterPro" id="IPR050549">
    <property type="entry name" value="MFS_Trehalose_Transporter"/>
</dbReference>
<dbReference type="AlphaFoldDB" id="A0A7R9P8I2"/>
<name>A0A7R9P8I2_TIMCA</name>
<evidence type="ECO:0000256" key="5">
    <source>
        <dbReference type="SAM" id="Phobius"/>
    </source>
</evidence>
<feature type="domain" description="Major facilitator superfamily (MFS) profile" evidence="6">
    <location>
        <begin position="1"/>
        <end position="472"/>
    </location>
</feature>
<dbReference type="InterPro" id="IPR036259">
    <property type="entry name" value="MFS_trans_sf"/>
</dbReference>
<dbReference type="PANTHER" id="PTHR48021">
    <property type="match status" value="1"/>
</dbReference>
<feature type="transmembrane region" description="Helical" evidence="5">
    <location>
        <begin position="417"/>
        <end position="437"/>
    </location>
</feature>
<feature type="transmembrane region" description="Helical" evidence="5">
    <location>
        <begin position="50"/>
        <end position="70"/>
    </location>
</feature>
<keyword evidence="4 5" id="KW-0472">Membrane</keyword>
<protein>
    <submittedName>
        <fullName evidence="7">(California timema) hypothetical protein</fullName>
    </submittedName>
</protein>
<feature type="transmembrane region" description="Helical" evidence="5">
    <location>
        <begin position="102"/>
        <end position="124"/>
    </location>
</feature>
<dbReference type="PRINTS" id="PR00171">
    <property type="entry name" value="SUGRTRNSPORT"/>
</dbReference>
<feature type="transmembrane region" description="Helical" evidence="5">
    <location>
        <begin position="381"/>
        <end position="405"/>
    </location>
</feature>
<keyword evidence="3 5" id="KW-1133">Transmembrane helix</keyword>
<evidence type="ECO:0000256" key="2">
    <source>
        <dbReference type="ARBA" id="ARBA00022692"/>
    </source>
</evidence>
<dbReference type="Pfam" id="PF00083">
    <property type="entry name" value="Sugar_tr"/>
    <property type="match status" value="2"/>
</dbReference>
<dbReference type="GO" id="GO:0022857">
    <property type="term" value="F:transmembrane transporter activity"/>
    <property type="evidence" value="ECO:0007669"/>
    <property type="project" value="InterPro"/>
</dbReference>
<accession>A0A7R9P8I2</accession>
<feature type="transmembrane region" description="Helical" evidence="5">
    <location>
        <begin position="77"/>
        <end position="96"/>
    </location>
</feature>
<reference evidence="7" key="1">
    <citation type="submission" date="2020-11" db="EMBL/GenBank/DDBJ databases">
        <authorList>
            <person name="Tran Van P."/>
        </authorList>
    </citation>
    <scope>NUCLEOTIDE SEQUENCE</scope>
</reference>
<feature type="transmembrane region" description="Helical" evidence="5">
    <location>
        <begin position="320"/>
        <end position="340"/>
    </location>
</feature>
<dbReference type="InterPro" id="IPR005829">
    <property type="entry name" value="Sugar_transporter_CS"/>
</dbReference>
<dbReference type="PROSITE" id="PS50850">
    <property type="entry name" value="MFS"/>
    <property type="match status" value="1"/>
</dbReference>
<comment type="subcellular location">
    <subcellularLocation>
        <location evidence="1">Membrane</location>
        <topology evidence="1">Multi-pass membrane protein</topology>
    </subcellularLocation>
</comment>